<sequence length="125" mass="14271">MPANEHDTHCRLQPPETDFLLAASVPLSASLFLSHKRTHTAPPQIALTGSQLVAGDCLNRPDSRLFHCRPSRCHETREIRSAYSRSCTRRECEPHRSPRIPFQFSTLQRDNFDSFDIKGEDGQRI</sequence>
<evidence type="ECO:0000313" key="1">
    <source>
        <dbReference type="EMBL" id="GER30901.1"/>
    </source>
</evidence>
<protein>
    <submittedName>
        <fullName evidence="1">Arginine deiminase</fullName>
    </submittedName>
</protein>
<gene>
    <name evidence="1" type="ORF">STAS_06867</name>
</gene>
<accession>A0A5A7PDN6</accession>
<name>A0A5A7PDN6_STRAF</name>
<comment type="caution">
    <text evidence="1">The sequence shown here is derived from an EMBL/GenBank/DDBJ whole genome shotgun (WGS) entry which is preliminary data.</text>
</comment>
<keyword evidence="2" id="KW-1185">Reference proteome</keyword>
<dbReference type="EMBL" id="BKCP01004405">
    <property type="protein sequence ID" value="GER30901.1"/>
    <property type="molecule type" value="Genomic_DNA"/>
</dbReference>
<reference evidence="2" key="1">
    <citation type="journal article" date="2019" name="Curr. Biol.">
        <title>Genome Sequence of Striga asiatica Provides Insight into the Evolution of Plant Parasitism.</title>
        <authorList>
            <person name="Yoshida S."/>
            <person name="Kim S."/>
            <person name="Wafula E.K."/>
            <person name="Tanskanen J."/>
            <person name="Kim Y.M."/>
            <person name="Honaas L."/>
            <person name="Yang Z."/>
            <person name="Spallek T."/>
            <person name="Conn C.E."/>
            <person name="Ichihashi Y."/>
            <person name="Cheong K."/>
            <person name="Cui S."/>
            <person name="Der J.P."/>
            <person name="Gundlach H."/>
            <person name="Jiao Y."/>
            <person name="Hori C."/>
            <person name="Ishida J.K."/>
            <person name="Kasahara H."/>
            <person name="Kiba T."/>
            <person name="Kim M.S."/>
            <person name="Koo N."/>
            <person name="Laohavisit A."/>
            <person name="Lee Y.H."/>
            <person name="Lumba S."/>
            <person name="McCourt P."/>
            <person name="Mortimer J.C."/>
            <person name="Mutuku J.M."/>
            <person name="Nomura T."/>
            <person name="Sasaki-Sekimoto Y."/>
            <person name="Seto Y."/>
            <person name="Wang Y."/>
            <person name="Wakatake T."/>
            <person name="Sakakibara H."/>
            <person name="Demura T."/>
            <person name="Yamaguchi S."/>
            <person name="Yoneyama K."/>
            <person name="Manabe R.I."/>
            <person name="Nelson D.C."/>
            <person name="Schulman A.H."/>
            <person name="Timko M.P."/>
            <person name="dePamphilis C.W."/>
            <person name="Choi D."/>
            <person name="Shirasu K."/>
        </authorList>
    </citation>
    <scope>NUCLEOTIDE SEQUENCE [LARGE SCALE GENOMIC DNA]</scope>
    <source>
        <strain evidence="2">cv. UVA1</strain>
    </source>
</reference>
<evidence type="ECO:0000313" key="2">
    <source>
        <dbReference type="Proteomes" id="UP000325081"/>
    </source>
</evidence>
<proteinExistence type="predicted"/>
<dbReference type="AlphaFoldDB" id="A0A5A7PDN6"/>
<dbReference type="Proteomes" id="UP000325081">
    <property type="component" value="Unassembled WGS sequence"/>
</dbReference>
<organism evidence="1 2">
    <name type="scientific">Striga asiatica</name>
    <name type="common">Asiatic witchweed</name>
    <name type="synonym">Buchnera asiatica</name>
    <dbReference type="NCBI Taxonomy" id="4170"/>
    <lineage>
        <taxon>Eukaryota</taxon>
        <taxon>Viridiplantae</taxon>
        <taxon>Streptophyta</taxon>
        <taxon>Embryophyta</taxon>
        <taxon>Tracheophyta</taxon>
        <taxon>Spermatophyta</taxon>
        <taxon>Magnoliopsida</taxon>
        <taxon>eudicotyledons</taxon>
        <taxon>Gunneridae</taxon>
        <taxon>Pentapetalae</taxon>
        <taxon>asterids</taxon>
        <taxon>lamiids</taxon>
        <taxon>Lamiales</taxon>
        <taxon>Orobanchaceae</taxon>
        <taxon>Buchnereae</taxon>
        <taxon>Striga</taxon>
    </lineage>
</organism>